<protein>
    <submittedName>
        <fullName evidence="2">Uncharacterized protein</fullName>
    </submittedName>
</protein>
<dbReference type="AlphaFoldDB" id="A0A5C3KS24"/>
<feature type="compositionally biased region" description="Basic residues" evidence="1">
    <location>
        <begin position="319"/>
        <end position="330"/>
    </location>
</feature>
<feature type="compositionally biased region" description="Polar residues" evidence="1">
    <location>
        <begin position="162"/>
        <end position="175"/>
    </location>
</feature>
<accession>A0A5C3KS24</accession>
<gene>
    <name evidence="2" type="ORF">FA15DRAFT_748167</name>
</gene>
<evidence type="ECO:0000313" key="3">
    <source>
        <dbReference type="Proteomes" id="UP000307440"/>
    </source>
</evidence>
<evidence type="ECO:0000313" key="2">
    <source>
        <dbReference type="EMBL" id="TFK22623.1"/>
    </source>
</evidence>
<sequence length="330" mass="37817">MSYAQMSCHCSYTNLPNVHIPGCTIVSGVWEEETRSPVSALSWMSYGASTQQIQSYDNEGDYQYMPSTSTVELPHSYDHRSHERNLVQQSHNINDESHHRHMPSMATAELPHPHNHRSHERNLVQHSQNFNDESHYQRMSSMATAELSHPYNHRSHGPYPMKQSQNSSIGSHRQHTLNTATAELPNQHDHRIHENHLVNDESQFSSAYIGRIQQPNYEGYPMSAETQHVSVGGGGSQQLRPYTYVPLTEADHQRISEQLRSIPILDVADVYFGFKQMKEEELADTIAYKKLAARLIADNQFIEAQIREKEKRDQSMPKAPKRKGSKAHKQ</sequence>
<feature type="region of interest" description="Disordered" evidence="1">
    <location>
        <begin position="149"/>
        <end position="175"/>
    </location>
</feature>
<name>A0A5C3KS24_COPMA</name>
<keyword evidence="3" id="KW-1185">Reference proteome</keyword>
<proteinExistence type="predicted"/>
<reference evidence="2 3" key="1">
    <citation type="journal article" date="2019" name="Nat. Ecol. Evol.">
        <title>Megaphylogeny resolves global patterns of mushroom evolution.</title>
        <authorList>
            <person name="Varga T."/>
            <person name="Krizsan K."/>
            <person name="Foldi C."/>
            <person name="Dima B."/>
            <person name="Sanchez-Garcia M."/>
            <person name="Sanchez-Ramirez S."/>
            <person name="Szollosi G.J."/>
            <person name="Szarkandi J.G."/>
            <person name="Papp V."/>
            <person name="Albert L."/>
            <person name="Andreopoulos W."/>
            <person name="Angelini C."/>
            <person name="Antonin V."/>
            <person name="Barry K.W."/>
            <person name="Bougher N.L."/>
            <person name="Buchanan P."/>
            <person name="Buyck B."/>
            <person name="Bense V."/>
            <person name="Catcheside P."/>
            <person name="Chovatia M."/>
            <person name="Cooper J."/>
            <person name="Damon W."/>
            <person name="Desjardin D."/>
            <person name="Finy P."/>
            <person name="Geml J."/>
            <person name="Haridas S."/>
            <person name="Hughes K."/>
            <person name="Justo A."/>
            <person name="Karasinski D."/>
            <person name="Kautmanova I."/>
            <person name="Kiss B."/>
            <person name="Kocsube S."/>
            <person name="Kotiranta H."/>
            <person name="LaButti K.M."/>
            <person name="Lechner B.E."/>
            <person name="Liimatainen K."/>
            <person name="Lipzen A."/>
            <person name="Lukacs Z."/>
            <person name="Mihaltcheva S."/>
            <person name="Morgado L.N."/>
            <person name="Niskanen T."/>
            <person name="Noordeloos M.E."/>
            <person name="Ohm R.A."/>
            <person name="Ortiz-Santana B."/>
            <person name="Ovrebo C."/>
            <person name="Racz N."/>
            <person name="Riley R."/>
            <person name="Savchenko A."/>
            <person name="Shiryaev A."/>
            <person name="Soop K."/>
            <person name="Spirin V."/>
            <person name="Szebenyi C."/>
            <person name="Tomsovsky M."/>
            <person name="Tulloss R.E."/>
            <person name="Uehling J."/>
            <person name="Grigoriev I.V."/>
            <person name="Vagvolgyi C."/>
            <person name="Papp T."/>
            <person name="Martin F.M."/>
            <person name="Miettinen O."/>
            <person name="Hibbett D.S."/>
            <person name="Nagy L.G."/>
        </authorList>
    </citation>
    <scope>NUCLEOTIDE SEQUENCE [LARGE SCALE GENOMIC DNA]</scope>
    <source>
        <strain evidence="2 3">CBS 121175</strain>
    </source>
</reference>
<dbReference type="EMBL" id="ML210236">
    <property type="protein sequence ID" value="TFK22623.1"/>
    <property type="molecule type" value="Genomic_DNA"/>
</dbReference>
<organism evidence="2 3">
    <name type="scientific">Coprinopsis marcescibilis</name>
    <name type="common">Agaric fungus</name>
    <name type="synonym">Psathyrella marcescibilis</name>
    <dbReference type="NCBI Taxonomy" id="230819"/>
    <lineage>
        <taxon>Eukaryota</taxon>
        <taxon>Fungi</taxon>
        <taxon>Dikarya</taxon>
        <taxon>Basidiomycota</taxon>
        <taxon>Agaricomycotina</taxon>
        <taxon>Agaricomycetes</taxon>
        <taxon>Agaricomycetidae</taxon>
        <taxon>Agaricales</taxon>
        <taxon>Agaricineae</taxon>
        <taxon>Psathyrellaceae</taxon>
        <taxon>Coprinopsis</taxon>
    </lineage>
</organism>
<feature type="region of interest" description="Disordered" evidence="1">
    <location>
        <begin position="97"/>
        <end position="120"/>
    </location>
</feature>
<feature type="region of interest" description="Disordered" evidence="1">
    <location>
        <begin position="307"/>
        <end position="330"/>
    </location>
</feature>
<dbReference type="Proteomes" id="UP000307440">
    <property type="component" value="Unassembled WGS sequence"/>
</dbReference>
<evidence type="ECO:0000256" key="1">
    <source>
        <dbReference type="SAM" id="MobiDB-lite"/>
    </source>
</evidence>